<dbReference type="AlphaFoldDB" id="A0A1E7KZI4"/>
<sequence>MPQSSGFQAATGHGVLPHRAAHKKAAVGAWASVLEVRRVTGAVGQPADWERTRIEHAVSLALEAGGVPPADVAPSGRCLVSGYQVSAGPAPHSARVVWKQRPEDRSADGGGPGLDECQRVLYEACWASERYLGSRHRPYLLVWARGDPAPLL</sequence>
<organism evidence="1 2">
    <name type="scientific">Streptomyces nanshensis</name>
    <dbReference type="NCBI Taxonomy" id="518642"/>
    <lineage>
        <taxon>Bacteria</taxon>
        <taxon>Bacillati</taxon>
        <taxon>Actinomycetota</taxon>
        <taxon>Actinomycetes</taxon>
        <taxon>Kitasatosporales</taxon>
        <taxon>Streptomycetaceae</taxon>
        <taxon>Streptomyces</taxon>
    </lineage>
</organism>
<name>A0A1E7KZI4_9ACTN</name>
<evidence type="ECO:0000313" key="1">
    <source>
        <dbReference type="EMBL" id="OEV09340.1"/>
    </source>
</evidence>
<gene>
    <name evidence="1" type="ORF">AN218_22595</name>
</gene>
<keyword evidence="2" id="KW-1185">Reference proteome</keyword>
<reference evidence="1 2" key="1">
    <citation type="journal article" date="2016" name="Front. Microbiol.">
        <title>Comparative Genomics Analysis of Streptomyces Species Reveals Their Adaptation to the Marine Environment and Their Diversity at the Genomic Level.</title>
        <authorList>
            <person name="Tian X."/>
            <person name="Zhang Z."/>
            <person name="Yang T."/>
            <person name="Chen M."/>
            <person name="Li J."/>
            <person name="Chen F."/>
            <person name="Yang J."/>
            <person name="Li W."/>
            <person name="Zhang B."/>
            <person name="Zhang Z."/>
            <person name="Wu J."/>
            <person name="Zhang C."/>
            <person name="Long L."/>
            <person name="Xiao J."/>
        </authorList>
    </citation>
    <scope>NUCLEOTIDE SEQUENCE [LARGE SCALE GENOMIC DNA]</scope>
    <source>
        <strain evidence="1 2">SCSIO 10429</strain>
    </source>
</reference>
<evidence type="ECO:0000313" key="2">
    <source>
        <dbReference type="Proteomes" id="UP000176005"/>
    </source>
</evidence>
<dbReference type="Proteomes" id="UP000176005">
    <property type="component" value="Unassembled WGS sequence"/>
</dbReference>
<proteinExistence type="predicted"/>
<comment type="caution">
    <text evidence="1">The sequence shown here is derived from an EMBL/GenBank/DDBJ whole genome shotgun (WGS) entry which is preliminary data.</text>
</comment>
<dbReference type="EMBL" id="LJGW01000377">
    <property type="protein sequence ID" value="OEV09340.1"/>
    <property type="molecule type" value="Genomic_DNA"/>
</dbReference>
<accession>A0A1E7KZI4</accession>
<protein>
    <submittedName>
        <fullName evidence="1">Uncharacterized protein</fullName>
    </submittedName>
</protein>